<dbReference type="OMA" id="NIFMFSM"/>
<evidence type="ECO:0000313" key="12">
    <source>
        <dbReference type="EMBL" id="SSX18811.1"/>
    </source>
</evidence>
<keyword evidence="2 10" id="KW-0444">Lipid biosynthesis</keyword>
<evidence type="ECO:0000256" key="3">
    <source>
        <dbReference type="ARBA" id="ARBA00022679"/>
    </source>
</evidence>
<dbReference type="GO" id="GO:0009922">
    <property type="term" value="F:fatty acid elongase activity"/>
    <property type="evidence" value="ECO:0007669"/>
    <property type="project" value="UniProtKB-EC"/>
</dbReference>
<reference evidence="11" key="1">
    <citation type="submission" date="2018-04" db="EMBL/GenBank/DDBJ databases">
        <authorList>
            <person name="Go L.Y."/>
            <person name="Mitchell J.A."/>
        </authorList>
    </citation>
    <scope>NUCLEOTIDE SEQUENCE</scope>
    <source>
        <tissue evidence="11">Whole organism</tissue>
    </source>
</reference>
<dbReference type="GO" id="GO:0042761">
    <property type="term" value="P:very long-chain fatty acid biosynthetic process"/>
    <property type="evidence" value="ECO:0007669"/>
    <property type="project" value="TreeGrafter"/>
</dbReference>
<comment type="catalytic activity">
    <reaction evidence="10">
        <text>a very-long-chain acyl-CoA + malonyl-CoA + H(+) = a very-long-chain 3-oxoacyl-CoA + CO2 + CoA</text>
        <dbReference type="Rhea" id="RHEA:32727"/>
        <dbReference type="ChEBI" id="CHEBI:15378"/>
        <dbReference type="ChEBI" id="CHEBI:16526"/>
        <dbReference type="ChEBI" id="CHEBI:57287"/>
        <dbReference type="ChEBI" id="CHEBI:57384"/>
        <dbReference type="ChEBI" id="CHEBI:90725"/>
        <dbReference type="ChEBI" id="CHEBI:90736"/>
        <dbReference type="EC" id="2.3.1.199"/>
    </reaction>
</comment>
<evidence type="ECO:0000256" key="1">
    <source>
        <dbReference type="ARBA" id="ARBA00004141"/>
    </source>
</evidence>
<evidence type="ECO:0000256" key="9">
    <source>
        <dbReference type="ARBA" id="ARBA00023160"/>
    </source>
</evidence>
<dbReference type="PANTHER" id="PTHR11157:SF116">
    <property type="entry name" value="ELONGATION OF VERY LONG CHAIN FATTY ACIDS PROTEIN-RELATED"/>
    <property type="match status" value="1"/>
</dbReference>
<protein>
    <recommendedName>
        <fullName evidence="10">Elongation of very long chain fatty acids protein</fullName>
        <ecNumber evidence="10">2.3.1.199</ecNumber>
    </recommendedName>
    <alternativeName>
        <fullName evidence="10">Very-long-chain 3-oxoacyl-CoA synthase</fullName>
    </alternativeName>
</protein>
<name>A0A336K4P6_CULSO</name>
<keyword evidence="9 10" id="KW-0275">Fatty acid biosynthesis</keyword>
<evidence type="ECO:0000313" key="11">
    <source>
        <dbReference type="EMBL" id="SSW98425.1"/>
    </source>
</evidence>
<keyword evidence="8 10" id="KW-0472">Membrane</keyword>
<dbReference type="GO" id="GO:0030148">
    <property type="term" value="P:sphingolipid biosynthetic process"/>
    <property type="evidence" value="ECO:0007669"/>
    <property type="project" value="TreeGrafter"/>
</dbReference>
<comment type="subcellular location">
    <subcellularLocation>
        <location evidence="1">Membrane</location>
        <topology evidence="1">Multi-pass membrane protein</topology>
    </subcellularLocation>
</comment>
<feature type="transmembrane region" description="Helical" evidence="10">
    <location>
        <begin position="235"/>
        <end position="257"/>
    </location>
</feature>
<dbReference type="EMBL" id="UFQT01000045">
    <property type="protein sequence ID" value="SSX18811.1"/>
    <property type="molecule type" value="Genomic_DNA"/>
</dbReference>
<dbReference type="GO" id="GO:0019367">
    <property type="term" value="P:fatty acid elongation, saturated fatty acid"/>
    <property type="evidence" value="ECO:0007669"/>
    <property type="project" value="TreeGrafter"/>
</dbReference>
<feature type="transmembrane region" description="Helical" evidence="10">
    <location>
        <begin position="27"/>
        <end position="46"/>
    </location>
</feature>
<dbReference type="GO" id="GO:0034625">
    <property type="term" value="P:fatty acid elongation, monounsaturated fatty acid"/>
    <property type="evidence" value="ECO:0007669"/>
    <property type="project" value="TreeGrafter"/>
</dbReference>
<dbReference type="GO" id="GO:0034626">
    <property type="term" value="P:fatty acid elongation, polyunsaturated fatty acid"/>
    <property type="evidence" value="ECO:0007669"/>
    <property type="project" value="TreeGrafter"/>
</dbReference>
<keyword evidence="4 10" id="KW-0812">Transmembrane</keyword>
<evidence type="ECO:0000256" key="5">
    <source>
        <dbReference type="ARBA" id="ARBA00022832"/>
    </source>
</evidence>
<sequence length="306" mass="35874">MALILRSIWNYTFYLFNEYKDPRNEHYPLLGSPFPILGIIAVYLYFVNSLGPRSMENRKPFEAQRLINVYNIAQVLINLFIGIVGLKYSYLQPDFSLRCQPIDHKTTPERMILLKICYGFLLSRMFDLLDTIFFVLRKRYRQITFLHKYHHAGIVMGAYVFNKFMAGSHSVLLGIVNSWVHVFMYGYYFLTSFKPELKESIWWKKHITQLQLIQFVILFIHFGLPIFYSDCSHPKALLFIAAIQNLFMLVLFADFYIKAYIKKPQTVRSDKSSIKVYLSSAANFNSSPQLSEDKISSTILTLQDEI</sequence>
<accession>A0A336K4P6</accession>
<dbReference type="EMBL" id="UFQS01000045">
    <property type="protein sequence ID" value="SSW98425.1"/>
    <property type="molecule type" value="Genomic_DNA"/>
</dbReference>
<comment type="similarity">
    <text evidence="10">Belongs to the ELO family.</text>
</comment>
<keyword evidence="5 10" id="KW-0276">Fatty acid metabolism</keyword>
<evidence type="ECO:0000256" key="2">
    <source>
        <dbReference type="ARBA" id="ARBA00022516"/>
    </source>
</evidence>
<keyword evidence="6 10" id="KW-1133">Transmembrane helix</keyword>
<dbReference type="PANTHER" id="PTHR11157">
    <property type="entry name" value="FATTY ACID ACYL TRANSFERASE-RELATED"/>
    <property type="match status" value="1"/>
</dbReference>
<evidence type="ECO:0000256" key="8">
    <source>
        <dbReference type="ARBA" id="ARBA00023136"/>
    </source>
</evidence>
<dbReference type="AlphaFoldDB" id="A0A336K4P6"/>
<evidence type="ECO:0000256" key="7">
    <source>
        <dbReference type="ARBA" id="ARBA00023098"/>
    </source>
</evidence>
<evidence type="ECO:0000256" key="4">
    <source>
        <dbReference type="ARBA" id="ARBA00022692"/>
    </source>
</evidence>
<reference evidence="12" key="2">
    <citation type="submission" date="2018-07" db="EMBL/GenBank/DDBJ databases">
        <authorList>
            <person name="Quirk P.G."/>
            <person name="Krulwich T.A."/>
        </authorList>
    </citation>
    <scope>NUCLEOTIDE SEQUENCE</scope>
</reference>
<gene>
    <name evidence="11" type="primary">CSON010951</name>
</gene>
<feature type="transmembrane region" description="Helical" evidence="10">
    <location>
        <begin position="171"/>
        <end position="190"/>
    </location>
</feature>
<dbReference type="InterPro" id="IPR002076">
    <property type="entry name" value="ELO_fam"/>
</dbReference>
<feature type="transmembrane region" description="Helical" evidence="10">
    <location>
        <begin position="210"/>
        <end position="229"/>
    </location>
</feature>
<keyword evidence="7 10" id="KW-0443">Lipid metabolism</keyword>
<proteinExistence type="inferred from homology"/>
<organism evidence="11">
    <name type="scientific">Culicoides sonorensis</name>
    <name type="common">Biting midge</name>
    <dbReference type="NCBI Taxonomy" id="179676"/>
    <lineage>
        <taxon>Eukaryota</taxon>
        <taxon>Metazoa</taxon>
        <taxon>Ecdysozoa</taxon>
        <taxon>Arthropoda</taxon>
        <taxon>Hexapoda</taxon>
        <taxon>Insecta</taxon>
        <taxon>Pterygota</taxon>
        <taxon>Neoptera</taxon>
        <taxon>Endopterygota</taxon>
        <taxon>Diptera</taxon>
        <taxon>Nematocera</taxon>
        <taxon>Chironomoidea</taxon>
        <taxon>Ceratopogonidae</taxon>
        <taxon>Ceratopogoninae</taxon>
        <taxon>Culicoides</taxon>
        <taxon>Monoculicoides</taxon>
    </lineage>
</organism>
<dbReference type="EC" id="2.3.1.199" evidence="10"/>
<evidence type="ECO:0000256" key="10">
    <source>
        <dbReference type="RuleBase" id="RU361115"/>
    </source>
</evidence>
<dbReference type="Pfam" id="PF01151">
    <property type="entry name" value="ELO"/>
    <property type="match status" value="1"/>
</dbReference>
<feature type="transmembrane region" description="Helical" evidence="10">
    <location>
        <begin position="67"/>
        <end position="91"/>
    </location>
</feature>
<dbReference type="VEuPathDB" id="VectorBase:CSON010951"/>
<evidence type="ECO:0000256" key="6">
    <source>
        <dbReference type="ARBA" id="ARBA00022989"/>
    </source>
</evidence>
<keyword evidence="3 10" id="KW-0808">Transferase</keyword>
<dbReference type="GO" id="GO:0005789">
    <property type="term" value="C:endoplasmic reticulum membrane"/>
    <property type="evidence" value="ECO:0007669"/>
    <property type="project" value="TreeGrafter"/>
</dbReference>